<reference evidence="9 10" key="1">
    <citation type="submission" date="2020-08" db="EMBL/GenBank/DDBJ databases">
        <title>Genomic Encyclopedia of Type Strains, Phase IV (KMG-V): Genome sequencing to study the core and pangenomes of soil and plant-associated prokaryotes.</title>
        <authorList>
            <person name="Whitman W."/>
        </authorList>
    </citation>
    <scope>NUCLEOTIDE SEQUENCE [LARGE SCALE GENOMIC DNA]</scope>
    <source>
        <strain evidence="9 10">MP7CTX6</strain>
    </source>
</reference>
<dbReference type="Proteomes" id="UP000537718">
    <property type="component" value="Unassembled WGS sequence"/>
</dbReference>
<keyword evidence="5 8" id="KW-1133">Transmembrane helix</keyword>
<evidence type="ECO:0000256" key="2">
    <source>
        <dbReference type="ARBA" id="ARBA00022475"/>
    </source>
</evidence>
<feature type="transmembrane region" description="Helical" evidence="8">
    <location>
        <begin position="374"/>
        <end position="392"/>
    </location>
</feature>
<feature type="transmembrane region" description="Helical" evidence="8">
    <location>
        <begin position="236"/>
        <end position="255"/>
    </location>
</feature>
<evidence type="ECO:0008006" key="11">
    <source>
        <dbReference type="Google" id="ProtNLM"/>
    </source>
</evidence>
<keyword evidence="6 8" id="KW-0472">Membrane</keyword>
<keyword evidence="3" id="KW-0808">Transferase</keyword>
<evidence type="ECO:0000256" key="3">
    <source>
        <dbReference type="ARBA" id="ARBA00022679"/>
    </source>
</evidence>
<feature type="transmembrane region" description="Helical" evidence="8">
    <location>
        <begin position="165"/>
        <end position="198"/>
    </location>
</feature>
<comment type="similarity">
    <text evidence="7">Belongs to the glycosyltransferase 87 family.</text>
</comment>
<dbReference type="AlphaFoldDB" id="A0A7W9DKS3"/>
<evidence type="ECO:0000256" key="5">
    <source>
        <dbReference type="ARBA" id="ARBA00022989"/>
    </source>
</evidence>
<evidence type="ECO:0000256" key="8">
    <source>
        <dbReference type="SAM" id="Phobius"/>
    </source>
</evidence>
<dbReference type="GO" id="GO:0005886">
    <property type="term" value="C:plasma membrane"/>
    <property type="evidence" value="ECO:0007669"/>
    <property type="project" value="UniProtKB-SubCell"/>
</dbReference>
<feature type="transmembrane region" description="Helical" evidence="8">
    <location>
        <begin position="204"/>
        <end position="229"/>
    </location>
</feature>
<comment type="caution">
    <text evidence="9">The sequence shown here is derived from an EMBL/GenBank/DDBJ whole genome shotgun (WGS) entry which is preliminary data.</text>
</comment>
<dbReference type="EMBL" id="JACHCF010000009">
    <property type="protein sequence ID" value="MBB5622536.1"/>
    <property type="molecule type" value="Genomic_DNA"/>
</dbReference>
<dbReference type="InterPro" id="IPR018584">
    <property type="entry name" value="GT87"/>
</dbReference>
<gene>
    <name evidence="9" type="ORF">HDE69_003614</name>
</gene>
<keyword evidence="2" id="KW-1003">Cell membrane</keyword>
<evidence type="ECO:0000256" key="7">
    <source>
        <dbReference type="ARBA" id="ARBA00024033"/>
    </source>
</evidence>
<evidence type="ECO:0000256" key="6">
    <source>
        <dbReference type="ARBA" id="ARBA00023136"/>
    </source>
</evidence>
<sequence>MSKTGHISKLSFGLPSGALLLQDYFCNFTIANLFNTIELMPLTTQMKSSLAANLTKLFNNRLFILSIFILLPAITSYRQYHSGTSHNNYLIFIYTYFHANDHVSLFGRYPEYADMNHYGPLFSLIIAPFAQLPEFLGMFFWELANSLFLYYAIKTLPLKDAKVNAVYWIIAHELLTALFACQINPSITAIIVLSYTLIDKKQNFWAACLILLGTFIKLYGIVGLAFFFFVKQKPKFIVYCIFWAIVFFGLPMLFYGHEYILLQYKEWYLSLSAKQLENATLVSWQDISLMGIVRRVTGNPHISNLPFLITGVLLFCLPYLRIKQYQSQAFRLMYLASTLIFTVIFSNSSESPTYIIAFTGVAIWFVLQEKPIQPIAIALFVFAILLTTLGSSDLYTRSFRDNYIIHYSLKALPCVLIWFYMTYQMIFKRFDLTNNPTA</sequence>
<evidence type="ECO:0000313" key="10">
    <source>
        <dbReference type="Proteomes" id="UP000537718"/>
    </source>
</evidence>
<evidence type="ECO:0000256" key="1">
    <source>
        <dbReference type="ARBA" id="ARBA00004651"/>
    </source>
</evidence>
<evidence type="ECO:0000256" key="4">
    <source>
        <dbReference type="ARBA" id="ARBA00022692"/>
    </source>
</evidence>
<feature type="transmembrane region" description="Helical" evidence="8">
    <location>
        <begin position="404"/>
        <end position="423"/>
    </location>
</feature>
<dbReference type="Pfam" id="PF09594">
    <property type="entry name" value="GT87"/>
    <property type="match status" value="1"/>
</dbReference>
<dbReference type="RefSeq" id="WP_260319795.1">
    <property type="nucleotide sequence ID" value="NZ_JACHCF010000009.1"/>
</dbReference>
<organism evidence="9 10">
    <name type="scientific">Pedobacter cryoconitis</name>
    <dbReference type="NCBI Taxonomy" id="188932"/>
    <lineage>
        <taxon>Bacteria</taxon>
        <taxon>Pseudomonadati</taxon>
        <taxon>Bacteroidota</taxon>
        <taxon>Sphingobacteriia</taxon>
        <taxon>Sphingobacteriales</taxon>
        <taxon>Sphingobacteriaceae</taxon>
        <taxon>Pedobacter</taxon>
    </lineage>
</organism>
<keyword evidence="4 8" id="KW-0812">Transmembrane</keyword>
<name>A0A7W9DKS3_9SPHI</name>
<feature type="transmembrane region" description="Helical" evidence="8">
    <location>
        <begin position="351"/>
        <end position="367"/>
    </location>
</feature>
<dbReference type="GO" id="GO:0016758">
    <property type="term" value="F:hexosyltransferase activity"/>
    <property type="evidence" value="ECO:0007669"/>
    <property type="project" value="InterPro"/>
</dbReference>
<feature type="transmembrane region" description="Helical" evidence="8">
    <location>
        <begin position="305"/>
        <end position="322"/>
    </location>
</feature>
<evidence type="ECO:0000313" key="9">
    <source>
        <dbReference type="EMBL" id="MBB5622536.1"/>
    </source>
</evidence>
<feature type="transmembrane region" description="Helical" evidence="8">
    <location>
        <begin position="62"/>
        <end position="80"/>
    </location>
</feature>
<accession>A0A7W9DKS3</accession>
<proteinExistence type="inferred from homology"/>
<protein>
    <recommendedName>
        <fullName evidence="11">DUF2029 domain-containing protein</fullName>
    </recommendedName>
</protein>
<comment type="subcellular location">
    <subcellularLocation>
        <location evidence="1">Cell membrane</location>
        <topology evidence="1">Multi-pass membrane protein</topology>
    </subcellularLocation>
</comment>